<proteinExistence type="predicted"/>
<accession>A0ABV4HX78</accession>
<dbReference type="Gene3D" id="3.40.1360.10">
    <property type="match status" value="1"/>
</dbReference>
<evidence type="ECO:0008006" key="3">
    <source>
        <dbReference type="Google" id="ProtNLM"/>
    </source>
</evidence>
<keyword evidence="2" id="KW-1185">Reference proteome</keyword>
<name>A0ABV4HX78_9ACTN</name>
<organism evidence="1 2">
    <name type="scientific">Kineococcus mangrovi</name>
    <dbReference type="NCBI Taxonomy" id="1660183"/>
    <lineage>
        <taxon>Bacteria</taxon>
        <taxon>Bacillati</taxon>
        <taxon>Actinomycetota</taxon>
        <taxon>Actinomycetes</taxon>
        <taxon>Kineosporiales</taxon>
        <taxon>Kineosporiaceae</taxon>
        <taxon>Kineococcus</taxon>
    </lineage>
</organism>
<comment type="caution">
    <text evidence="1">The sequence shown here is derived from an EMBL/GenBank/DDBJ whole genome shotgun (WGS) entry which is preliminary data.</text>
</comment>
<protein>
    <recommendedName>
        <fullName evidence="3">ATP-dependent endonuclease</fullName>
    </recommendedName>
</protein>
<evidence type="ECO:0000313" key="1">
    <source>
        <dbReference type="EMBL" id="MEZ0491031.1"/>
    </source>
</evidence>
<sequence length="169" mass="17016">MATTLGTSTNRARRLVRTALPAGFVLQVSGQARVVLVEGVTDAAVLTALLQGHPPVVAVGGKHLLPLAAALAGALGAAVDVVLDGDDGPAAGHRAREDSRRVREALAGTPVHVLPGDLEACLARWPAFLAALPAGLRKDPVAYARAAATARGTAAPPELAALLTALLSP</sequence>
<dbReference type="EMBL" id="JBGGTQ010000001">
    <property type="protein sequence ID" value="MEZ0491031.1"/>
    <property type="molecule type" value="Genomic_DNA"/>
</dbReference>
<dbReference type="RefSeq" id="WP_370717061.1">
    <property type="nucleotide sequence ID" value="NZ_JBGGTQ010000001.1"/>
</dbReference>
<gene>
    <name evidence="1" type="ORF">AB2L28_02120</name>
</gene>
<reference evidence="1 2" key="1">
    <citation type="submission" date="2024-07" db="EMBL/GenBank/DDBJ databases">
        <authorList>
            <person name="Thanompreechachai J."/>
            <person name="Duangmal K."/>
        </authorList>
    </citation>
    <scope>NUCLEOTIDE SEQUENCE [LARGE SCALE GENOMIC DNA]</scope>
    <source>
        <strain evidence="1 2">TBRC 1896</strain>
    </source>
</reference>
<dbReference type="Proteomes" id="UP001566476">
    <property type="component" value="Unassembled WGS sequence"/>
</dbReference>
<evidence type="ECO:0000313" key="2">
    <source>
        <dbReference type="Proteomes" id="UP001566476"/>
    </source>
</evidence>